<sequence>MSDNKKRGSREEREAGETIEKKRRIYCVGQKLSGFTANSWAFYADLLMPDGSEAQ</sequence>
<dbReference type="AlphaFoldDB" id="W9P2P8"/>
<proteinExistence type="predicted"/>
<dbReference type="EMBL" id="JH650976">
    <property type="protein sequence ID" value="EXA36477.1"/>
    <property type="molecule type" value="Genomic_DNA"/>
</dbReference>
<evidence type="ECO:0000313" key="1">
    <source>
        <dbReference type="EMBL" id="EXA36477.1"/>
    </source>
</evidence>
<name>W9P2P8_FUSOX</name>
<gene>
    <name evidence="1" type="ORF">FOVG_12390</name>
</gene>
<dbReference type="HOGENOM" id="CLU_3032407_0_0_1"/>
<reference evidence="1" key="1">
    <citation type="submission" date="2011-10" db="EMBL/GenBank/DDBJ databases">
        <title>The Genome Sequence of Fusarium oxysporum HDV247.</title>
        <authorList>
            <consortium name="The Broad Institute Genome Sequencing Platform"/>
            <person name="Ma L.-J."/>
            <person name="Gale L.R."/>
            <person name="Schwartz D.C."/>
            <person name="Zhou S."/>
            <person name="Corby-Kistler H."/>
            <person name="Young S.K."/>
            <person name="Zeng Q."/>
            <person name="Gargeya S."/>
            <person name="Fitzgerald M."/>
            <person name="Haas B."/>
            <person name="Abouelleil A."/>
            <person name="Alvarado L."/>
            <person name="Arachchi H.M."/>
            <person name="Berlin A."/>
            <person name="Brown A."/>
            <person name="Chapman S.B."/>
            <person name="Chen Z."/>
            <person name="Dunbar C."/>
            <person name="Freedman E."/>
            <person name="Gearin G."/>
            <person name="Goldberg J."/>
            <person name="Griggs A."/>
            <person name="Gujja S."/>
            <person name="Heiman D."/>
            <person name="Howarth C."/>
            <person name="Larson L."/>
            <person name="Lui A."/>
            <person name="MacDonald P.J.P."/>
            <person name="Montmayeur A."/>
            <person name="Murphy C."/>
            <person name="Neiman D."/>
            <person name="Pearson M."/>
            <person name="Priest M."/>
            <person name="Roberts A."/>
            <person name="Saif S."/>
            <person name="Shea T."/>
            <person name="Shenoy N."/>
            <person name="Sisk P."/>
            <person name="Stolte C."/>
            <person name="Sykes S."/>
            <person name="Wortman J."/>
            <person name="Nusbaum C."/>
            <person name="Birren B."/>
        </authorList>
    </citation>
    <scope>NUCLEOTIDE SEQUENCE [LARGE SCALE GENOMIC DNA]</scope>
    <source>
        <strain evidence="1">HDV247</strain>
    </source>
</reference>
<protein>
    <submittedName>
        <fullName evidence="1">Uncharacterized protein</fullName>
    </submittedName>
</protein>
<accession>W9P2P8</accession>
<reference evidence="1" key="2">
    <citation type="submission" date="2012-05" db="EMBL/GenBank/DDBJ databases">
        <title>Annotation of the Genome Sequence of Fusarium oxysporum HDV247.</title>
        <authorList>
            <consortium name="The Broad Institute Genomics Platform"/>
            <person name="Ma L.-J."/>
            <person name="Corby-Kistler H."/>
            <person name="Broz K."/>
            <person name="Gale L.R."/>
            <person name="Jonkers W."/>
            <person name="O'Donnell K."/>
            <person name="Ploetz R."/>
            <person name="Steinberg C."/>
            <person name="Schwartz D.C."/>
            <person name="VanEtten H."/>
            <person name="Zhou S."/>
            <person name="Young S.K."/>
            <person name="Zeng Q."/>
            <person name="Gargeya S."/>
            <person name="Fitzgerald M."/>
            <person name="Abouelleil A."/>
            <person name="Alvarado L."/>
            <person name="Chapman S.B."/>
            <person name="Gainer-Dewar J."/>
            <person name="Goldberg J."/>
            <person name="Griggs A."/>
            <person name="Gujja S."/>
            <person name="Hansen M."/>
            <person name="Howarth C."/>
            <person name="Imamovic A."/>
            <person name="Ireland A."/>
            <person name="Larimer J."/>
            <person name="McCowan C."/>
            <person name="Murphy C."/>
            <person name="Pearson M."/>
            <person name="Poon T.W."/>
            <person name="Priest M."/>
            <person name="Roberts A."/>
            <person name="Saif S."/>
            <person name="Shea T."/>
            <person name="Sykes S."/>
            <person name="Wortman J."/>
            <person name="Nusbaum C."/>
            <person name="Birren B."/>
        </authorList>
    </citation>
    <scope>NUCLEOTIDE SEQUENCE</scope>
    <source>
        <strain evidence="1">HDV247</strain>
    </source>
</reference>
<organism evidence="1">
    <name type="scientific">Fusarium oxysporum f. sp. pisi HDV247</name>
    <dbReference type="NCBI Taxonomy" id="1080344"/>
    <lineage>
        <taxon>Eukaryota</taxon>
        <taxon>Fungi</taxon>
        <taxon>Dikarya</taxon>
        <taxon>Ascomycota</taxon>
        <taxon>Pezizomycotina</taxon>
        <taxon>Sordariomycetes</taxon>
        <taxon>Hypocreomycetidae</taxon>
        <taxon>Hypocreales</taxon>
        <taxon>Nectriaceae</taxon>
        <taxon>Fusarium</taxon>
        <taxon>Fusarium oxysporum species complex</taxon>
    </lineage>
</organism>
<dbReference type="Proteomes" id="UP000030751">
    <property type="component" value="Unassembled WGS sequence"/>
</dbReference>